<feature type="region of interest" description="Disordered" evidence="5">
    <location>
        <begin position="296"/>
        <end position="320"/>
    </location>
</feature>
<feature type="compositionally biased region" description="Basic residues" evidence="5">
    <location>
        <begin position="544"/>
        <end position="554"/>
    </location>
</feature>
<dbReference type="InterPro" id="IPR051964">
    <property type="entry name" value="Chaperone_stress_response"/>
</dbReference>
<dbReference type="RefSeq" id="XP_014170326.1">
    <property type="nucleotide sequence ID" value="XM_014314851.1"/>
</dbReference>
<dbReference type="PRINTS" id="PR00625">
    <property type="entry name" value="JDOMAIN"/>
</dbReference>
<dbReference type="GO" id="GO:0003676">
    <property type="term" value="F:nucleic acid binding"/>
    <property type="evidence" value="ECO:0007669"/>
    <property type="project" value="InterPro"/>
</dbReference>
<dbReference type="SMART" id="SM00271">
    <property type="entry name" value="DnaJ"/>
    <property type="match status" value="1"/>
</dbReference>
<dbReference type="InterPro" id="IPR018253">
    <property type="entry name" value="DnaJ_domain_CS"/>
</dbReference>
<dbReference type="SMART" id="SM00355">
    <property type="entry name" value="ZnF_C2H2"/>
    <property type="match status" value="2"/>
</dbReference>
<evidence type="ECO:0000259" key="7">
    <source>
        <dbReference type="PROSITE" id="PS50157"/>
    </source>
</evidence>
<dbReference type="PROSITE" id="PS00028">
    <property type="entry name" value="ZINC_FINGER_C2H2_1"/>
    <property type="match status" value="2"/>
</dbReference>
<dbReference type="CDD" id="cd06257">
    <property type="entry name" value="DnaJ"/>
    <property type="match status" value="1"/>
</dbReference>
<dbReference type="InParanoid" id="F0XNF1"/>
<dbReference type="FunCoup" id="F0XNF1">
    <property type="interactions" value="786"/>
</dbReference>
<feature type="domain" description="J" evidence="6">
    <location>
        <begin position="25"/>
        <end position="91"/>
    </location>
</feature>
<dbReference type="PANTHER" id="PTHR44029:SF1">
    <property type="entry name" value="DNAJ HOMOLOG SUBFAMILY C MEMBER 21"/>
    <property type="match status" value="1"/>
</dbReference>
<dbReference type="SUPFAM" id="SSF57667">
    <property type="entry name" value="beta-beta-alpha zinc fingers"/>
    <property type="match status" value="1"/>
</dbReference>
<keyword evidence="3" id="KW-0862">Zinc</keyword>
<dbReference type="Proteomes" id="UP000007796">
    <property type="component" value="Unassembled WGS sequence"/>
</dbReference>
<dbReference type="STRING" id="655863.F0XNF1"/>
<dbReference type="InterPro" id="IPR036236">
    <property type="entry name" value="Znf_C2H2_sf"/>
</dbReference>
<organism evidence="9">
    <name type="scientific">Grosmannia clavigera (strain kw1407 / UAMH 11150)</name>
    <name type="common">Blue stain fungus</name>
    <name type="synonym">Graphiocladiella clavigera</name>
    <dbReference type="NCBI Taxonomy" id="655863"/>
    <lineage>
        <taxon>Eukaryota</taxon>
        <taxon>Fungi</taxon>
        <taxon>Dikarya</taxon>
        <taxon>Ascomycota</taxon>
        <taxon>Pezizomycotina</taxon>
        <taxon>Sordariomycetes</taxon>
        <taxon>Sordariomycetidae</taxon>
        <taxon>Ophiostomatales</taxon>
        <taxon>Ophiostomataceae</taxon>
        <taxon>Leptographium</taxon>
    </lineage>
</organism>
<proteinExistence type="predicted"/>
<dbReference type="SUPFAM" id="SSF46565">
    <property type="entry name" value="Chaperone J-domain"/>
    <property type="match status" value="1"/>
</dbReference>
<feature type="compositionally biased region" description="Basic and acidic residues" evidence="5">
    <location>
        <begin position="532"/>
        <end position="543"/>
    </location>
</feature>
<evidence type="ECO:0000256" key="2">
    <source>
        <dbReference type="ARBA" id="ARBA00022771"/>
    </source>
</evidence>
<dbReference type="PANTHER" id="PTHR44029">
    <property type="entry name" value="DNAJ HOMOLOG SUBFAMILY C MEMBER 21"/>
    <property type="match status" value="1"/>
</dbReference>
<dbReference type="HOGENOM" id="CLU_009539_2_1_1"/>
<gene>
    <name evidence="8" type="ORF">CMQ_1925</name>
</gene>
<dbReference type="Pfam" id="PF12171">
    <property type="entry name" value="zf-C2H2_jaz"/>
    <property type="match status" value="1"/>
</dbReference>
<dbReference type="SMART" id="SM00451">
    <property type="entry name" value="ZnF_U1"/>
    <property type="match status" value="1"/>
</dbReference>
<feature type="region of interest" description="Disordered" evidence="5">
    <location>
        <begin position="491"/>
        <end position="511"/>
    </location>
</feature>
<dbReference type="EMBL" id="GL629795">
    <property type="protein sequence ID" value="EFX00844.1"/>
    <property type="molecule type" value="Genomic_DNA"/>
</dbReference>
<feature type="compositionally biased region" description="Basic and acidic residues" evidence="5">
    <location>
        <begin position="364"/>
        <end position="374"/>
    </location>
</feature>
<dbReference type="GO" id="GO:0008270">
    <property type="term" value="F:zinc ion binding"/>
    <property type="evidence" value="ECO:0007669"/>
    <property type="project" value="UniProtKB-KW"/>
</dbReference>
<evidence type="ECO:0000256" key="5">
    <source>
        <dbReference type="SAM" id="MobiDB-lite"/>
    </source>
</evidence>
<feature type="region of interest" description="Disordered" evidence="5">
    <location>
        <begin position="343"/>
        <end position="463"/>
    </location>
</feature>
<dbReference type="OrthoDB" id="5894at2759"/>
<dbReference type="InterPro" id="IPR001623">
    <property type="entry name" value="DnaJ_domain"/>
</dbReference>
<dbReference type="InterPro" id="IPR003604">
    <property type="entry name" value="Matrin/U1-like-C_Znf_C2H2"/>
</dbReference>
<evidence type="ECO:0000256" key="1">
    <source>
        <dbReference type="ARBA" id="ARBA00022723"/>
    </source>
</evidence>
<dbReference type="Pfam" id="PF21884">
    <property type="entry name" value="ZUO1-like_ZHD"/>
    <property type="match status" value="1"/>
</dbReference>
<sequence length="554" mass="62432">MGAEQSTNRNAGSAAQAPAALRKTCYYELLSVERTATDEEIKKAYRRKALELHPDRNFNDTENATRKFAEVQTAYEVLSDAQERAWYDSHRDAILRGDDDTADADGQEASSRFYNNVRLTPTEELYTLMGRFNSNVPFTDSPTGFFGILNETFAQLALEEETVCSWDGQEIPIQYPPFGEAADGYDAVAKPFYRDWSNFATRKSFSWKDKYRLSDAPERAVRRLMEKENKKAREQALREFNDAVRSLVAFVRKRDPRYVPNVQSEAERQKILRDSAAAQAARQRAANQERLTASYVEPEWARSRPGGETNEYEGGFSSDAESEVVEEIECVVCDKSFKSEKQFEAHEKSKKHIKAVQQLKRQMKRENAELRLDSEPEPVLAPAPEPTSEVEHNETGETIADPEDSGRTEHKSTPDRKIDGQNDDEEEEEEEDENDEYAPRDVVEKRFLPVQDDQSDGPVDADGLAAQLDDLDIGQSQASIAQAKKVGKAKAKRDKKAARQAAVAADQPDSVKTACKICSMPFASNTKLHQHLKAEHPMSEPTRKTKAGSKKKKG</sequence>
<dbReference type="AlphaFoldDB" id="F0XNF1"/>
<dbReference type="PROSITE" id="PS50157">
    <property type="entry name" value="ZINC_FINGER_C2H2_2"/>
    <property type="match status" value="2"/>
</dbReference>
<dbReference type="Gene3D" id="3.30.160.60">
    <property type="entry name" value="Classic Zinc Finger"/>
    <property type="match status" value="1"/>
</dbReference>
<feature type="region of interest" description="Disordered" evidence="5">
    <location>
        <begin position="532"/>
        <end position="554"/>
    </location>
</feature>
<feature type="domain" description="C2H2-type" evidence="7">
    <location>
        <begin position="328"/>
        <end position="352"/>
    </location>
</feature>
<evidence type="ECO:0000259" key="6">
    <source>
        <dbReference type="PROSITE" id="PS50076"/>
    </source>
</evidence>
<dbReference type="Gene3D" id="1.10.287.110">
    <property type="entry name" value="DnaJ domain"/>
    <property type="match status" value="1"/>
</dbReference>
<dbReference type="InterPro" id="IPR036869">
    <property type="entry name" value="J_dom_sf"/>
</dbReference>
<keyword evidence="2 4" id="KW-0863">Zinc-finger</keyword>
<dbReference type="GO" id="GO:0005737">
    <property type="term" value="C:cytoplasm"/>
    <property type="evidence" value="ECO:0007669"/>
    <property type="project" value="TreeGrafter"/>
</dbReference>
<evidence type="ECO:0000313" key="8">
    <source>
        <dbReference type="EMBL" id="EFX00844.1"/>
    </source>
</evidence>
<dbReference type="PROSITE" id="PS00636">
    <property type="entry name" value="DNAJ_1"/>
    <property type="match status" value="1"/>
</dbReference>
<feature type="compositionally biased region" description="Basic and acidic residues" evidence="5">
    <location>
        <begin position="404"/>
        <end position="420"/>
    </location>
</feature>
<keyword evidence="1" id="KW-0479">Metal-binding</keyword>
<dbReference type="PROSITE" id="PS50076">
    <property type="entry name" value="DNAJ_2"/>
    <property type="match status" value="1"/>
</dbReference>
<dbReference type="GeneID" id="25974857"/>
<reference evidence="8 9" key="1">
    <citation type="journal article" date="2011" name="Proc. Natl. Acad. Sci. U.S.A.">
        <title>Genome and transcriptome analyses of the mountain pine beetle-fungal symbiont Grosmannia clavigera, a lodgepole pine pathogen.</title>
        <authorList>
            <person name="DiGuistini S."/>
            <person name="Wang Y."/>
            <person name="Liao N.Y."/>
            <person name="Taylor G."/>
            <person name="Tanguay P."/>
            <person name="Feau N."/>
            <person name="Henrissat B."/>
            <person name="Chan S.K."/>
            <person name="Hesse-Orce U."/>
            <person name="Alamouti S.M."/>
            <person name="Tsui C.K.M."/>
            <person name="Docking R.T."/>
            <person name="Levasseur A."/>
            <person name="Haridas S."/>
            <person name="Robertson G."/>
            <person name="Birol I."/>
            <person name="Holt R.A."/>
            <person name="Marra M.A."/>
            <person name="Hamelin R.C."/>
            <person name="Hirst M."/>
            <person name="Jones S.J.M."/>
            <person name="Bohlmann J."/>
            <person name="Breuil C."/>
        </authorList>
    </citation>
    <scope>NUCLEOTIDE SEQUENCE [LARGE SCALE GENOMIC DNA]</scope>
    <source>
        <strain evidence="9">kw1407 / UAMH 11150</strain>
    </source>
</reference>
<dbReference type="InterPro" id="IPR022755">
    <property type="entry name" value="Znf_C2H2_jaz"/>
</dbReference>
<feature type="compositionally biased region" description="Acidic residues" evidence="5">
    <location>
        <begin position="421"/>
        <end position="436"/>
    </location>
</feature>
<accession>F0XNF1</accession>
<keyword evidence="9" id="KW-1185">Reference proteome</keyword>
<dbReference type="InterPro" id="IPR013087">
    <property type="entry name" value="Znf_C2H2_type"/>
</dbReference>
<feature type="compositionally biased region" description="Basic and acidic residues" evidence="5">
    <location>
        <begin position="437"/>
        <end position="447"/>
    </location>
</feature>
<dbReference type="Pfam" id="PF00226">
    <property type="entry name" value="DnaJ"/>
    <property type="match status" value="1"/>
</dbReference>
<feature type="domain" description="C2H2-type" evidence="7">
    <location>
        <begin position="513"/>
        <end position="541"/>
    </location>
</feature>
<evidence type="ECO:0000256" key="3">
    <source>
        <dbReference type="ARBA" id="ARBA00022833"/>
    </source>
</evidence>
<evidence type="ECO:0000256" key="4">
    <source>
        <dbReference type="PROSITE-ProRule" id="PRU00042"/>
    </source>
</evidence>
<dbReference type="eggNOG" id="KOG0717">
    <property type="taxonomic scope" value="Eukaryota"/>
</dbReference>
<protein>
    <submittedName>
        <fullName evidence="8">C2h2 finger domain containing protein</fullName>
    </submittedName>
</protein>
<name>F0XNF1_GROCL</name>
<dbReference type="FunFam" id="1.10.287.110:FF:000046">
    <property type="entry name" value="dnaJ homolog subfamily C member 21"/>
    <property type="match status" value="1"/>
</dbReference>
<evidence type="ECO:0000313" key="9">
    <source>
        <dbReference type="Proteomes" id="UP000007796"/>
    </source>
</evidence>
<dbReference type="InterPro" id="IPR054076">
    <property type="entry name" value="ZUO1-like_ZHD"/>
</dbReference>